<dbReference type="PANTHER" id="PTHR11669:SF8">
    <property type="entry name" value="DNA POLYMERASE III SUBUNIT DELTA"/>
    <property type="match status" value="1"/>
</dbReference>
<dbReference type="InterPro" id="IPR008921">
    <property type="entry name" value="DNA_pol3_clamp-load_cplx_C"/>
</dbReference>
<accession>A0ABV1B9D6</accession>
<dbReference type="Gene3D" id="3.40.50.300">
    <property type="entry name" value="P-loop containing nucleotide triphosphate hydrolases"/>
    <property type="match status" value="1"/>
</dbReference>
<gene>
    <name evidence="9" type="ORF">WMO25_18455</name>
</gene>
<dbReference type="PANTHER" id="PTHR11669">
    <property type="entry name" value="REPLICATION FACTOR C / DNA POLYMERASE III GAMMA-TAU SUBUNIT"/>
    <property type="match status" value="1"/>
</dbReference>
<evidence type="ECO:0000256" key="3">
    <source>
        <dbReference type="ARBA" id="ARBA00022679"/>
    </source>
</evidence>
<evidence type="ECO:0000256" key="6">
    <source>
        <dbReference type="ARBA" id="ARBA00022932"/>
    </source>
</evidence>
<organism evidence="9 10">
    <name type="scientific">Coprococcus intestinihominis</name>
    <dbReference type="NCBI Taxonomy" id="3133154"/>
    <lineage>
        <taxon>Bacteria</taxon>
        <taxon>Bacillati</taxon>
        <taxon>Bacillota</taxon>
        <taxon>Clostridia</taxon>
        <taxon>Lachnospirales</taxon>
        <taxon>Lachnospiraceae</taxon>
        <taxon>Coprococcus</taxon>
    </lineage>
</organism>
<evidence type="ECO:0000313" key="10">
    <source>
        <dbReference type="Proteomes" id="UP001469749"/>
    </source>
</evidence>
<dbReference type="InterPro" id="IPR015199">
    <property type="entry name" value="DNA_pol_III_delta_C"/>
</dbReference>
<dbReference type="InterPro" id="IPR050238">
    <property type="entry name" value="DNA_Rep/Repair_Clamp_Loader"/>
</dbReference>
<dbReference type="SUPFAM" id="SSF52540">
    <property type="entry name" value="P-loop containing nucleoside triphosphate hydrolases"/>
    <property type="match status" value="1"/>
</dbReference>
<comment type="caution">
    <text evidence="9">The sequence shown here is derived from an EMBL/GenBank/DDBJ whole genome shotgun (WGS) entry which is preliminary data.</text>
</comment>
<dbReference type="RefSeq" id="WP_349086718.1">
    <property type="nucleotide sequence ID" value="NZ_JBBMEK010000497.1"/>
</dbReference>
<dbReference type="Pfam" id="PF09115">
    <property type="entry name" value="DNApol3-delta_C"/>
    <property type="match status" value="1"/>
</dbReference>
<keyword evidence="6" id="KW-0239">DNA-directed DNA polymerase</keyword>
<dbReference type="SUPFAM" id="SSF48019">
    <property type="entry name" value="post-AAA+ oligomerization domain-like"/>
    <property type="match status" value="1"/>
</dbReference>
<dbReference type="EMBL" id="JBBMEK010000497">
    <property type="protein sequence ID" value="MEQ2367040.1"/>
    <property type="molecule type" value="Genomic_DNA"/>
</dbReference>
<evidence type="ECO:0000256" key="7">
    <source>
        <dbReference type="ARBA" id="ARBA00049244"/>
    </source>
</evidence>
<evidence type="ECO:0000256" key="5">
    <source>
        <dbReference type="ARBA" id="ARBA00022705"/>
    </source>
</evidence>
<keyword evidence="10" id="KW-1185">Reference proteome</keyword>
<keyword evidence="3" id="KW-0808">Transferase</keyword>
<reference evidence="9 10" key="1">
    <citation type="submission" date="2024-03" db="EMBL/GenBank/DDBJ databases">
        <title>Human intestinal bacterial collection.</title>
        <authorList>
            <person name="Pauvert C."/>
            <person name="Hitch T.C.A."/>
            <person name="Clavel T."/>
        </authorList>
    </citation>
    <scope>NUCLEOTIDE SEQUENCE [LARGE SCALE GENOMIC DNA]</scope>
    <source>
        <strain evidence="9 10">CLA-AA-H190</strain>
    </source>
</reference>
<evidence type="ECO:0000256" key="4">
    <source>
        <dbReference type="ARBA" id="ARBA00022695"/>
    </source>
</evidence>
<dbReference type="EC" id="2.7.7.7" evidence="1"/>
<feature type="non-terminal residue" evidence="9">
    <location>
        <position position="1"/>
    </location>
</feature>
<dbReference type="Proteomes" id="UP001469749">
    <property type="component" value="Unassembled WGS sequence"/>
</dbReference>
<evidence type="ECO:0000259" key="8">
    <source>
        <dbReference type="Pfam" id="PF09115"/>
    </source>
</evidence>
<dbReference type="InterPro" id="IPR027417">
    <property type="entry name" value="P-loop_NTPase"/>
</dbReference>
<keyword evidence="4" id="KW-0548">Nucleotidyltransferase</keyword>
<protein>
    <recommendedName>
        <fullName evidence="2">DNA polymerase III subunit delta'</fullName>
        <ecNumber evidence="1">2.7.7.7</ecNumber>
    </recommendedName>
</protein>
<proteinExistence type="predicted"/>
<feature type="domain" description="DNA polymerase III delta subunit C-terminal" evidence="8">
    <location>
        <begin position="173"/>
        <end position="252"/>
    </location>
</feature>
<keyword evidence="5" id="KW-0235">DNA replication</keyword>
<comment type="catalytic activity">
    <reaction evidence="7">
        <text>DNA(n) + a 2'-deoxyribonucleoside 5'-triphosphate = DNA(n+1) + diphosphate</text>
        <dbReference type="Rhea" id="RHEA:22508"/>
        <dbReference type="Rhea" id="RHEA-COMP:17339"/>
        <dbReference type="Rhea" id="RHEA-COMP:17340"/>
        <dbReference type="ChEBI" id="CHEBI:33019"/>
        <dbReference type="ChEBI" id="CHEBI:61560"/>
        <dbReference type="ChEBI" id="CHEBI:173112"/>
        <dbReference type="EC" id="2.7.7.7"/>
    </reaction>
</comment>
<sequence>HPDVKWITHEKANSIGVDEVREQINNDIVIKPYSSKYKVYIIDEAEKMTVQAQNALLKTIEEPPEYAVILFLTNTLDVLLQTVRSRCIIMNLRSVDTKLIQQYLMQKYQLPDYQARVCAAYAQGNVGKAIMMATSEHFREMQDFLLRLLKRVDDMEVYEIVAAIHDMTTYKMDIKDLIDLMMVWYRDVLILKATEDINQLVYQDEHKYLQKKATTSSYEGLNNIMEALEKAKVRLNANVNFDITMEMLLLTIKEN</sequence>
<name>A0ABV1B9D6_9FIRM</name>
<dbReference type="Pfam" id="PF13177">
    <property type="entry name" value="DNA_pol3_delta2"/>
    <property type="match status" value="1"/>
</dbReference>
<evidence type="ECO:0000256" key="2">
    <source>
        <dbReference type="ARBA" id="ARBA00014363"/>
    </source>
</evidence>
<evidence type="ECO:0000256" key="1">
    <source>
        <dbReference type="ARBA" id="ARBA00012417"/>
    </source>
</evidence>
<evidence type="ECO:0000313" key="9">
    <source>
        <dbReference type="EMBL" id="MEQ2367040.1"/>
    </source>
</evidence>